<evidence type="ECO:0000256" key="10">
    <source>
        <dbReference type="ARBA" id="ARBA00023027"/>
    </source>
</evidence>
<dbReference type="NCBIfam" id="TIGR00196">
    <property type="entry name" value="yjeF_cterm"/>
    <property type="match status" value="1"/>
</dbReference>
<dbReference type="EMBL" id="FWXW01000002">
    <property type="protein sequence ID" value="SMC45607.1"/>
    <property type="molecule type" value="Genomic_DNA"/>
</dbReference>
<dbReference type="RefSeq" id="WP_084233572.1">
    <property type="nucleotide sequence ID" value="NZ_FWXW01000002.1"/>
</dbReference>
<comment type="similarity">
    <text evidence="18">Belongs to the NnrE/AIBP family.</text>
</comment>
<feature type="binding site" evidence="17">
    <location>
        <position position="333"/>
    </location>
    <ligand>
        <name>(6S)-NADPHX</name>
        <dbReference type="ChEBI" id="CHEBI:64076"/>
    </ligand>
</feature>
<evidence type="ECO:0000259" key="20">
    <source>
        <dbReference type="PROSITE" id="PS51383"/>
    </source>
</evidence>
<keyword evidence="23" id="KW-1185">Reference proteome</keyword>
<feature type="binding site" evidence="18">
    <location>
        <position position="161"/>
    </location>
    <ligand>
        <name>(6S)-NADPHX</name>
        <dbReference type="ChEBI" id="CHEBI:64076"/>
    </ligand>
</feature>
<dbReference type="AlphaFoldDB" id="A0A1W1ZB13"/>
<dbReference type="GO" id="GO:0046496">
    <property type="term" value="P:nicotinamide nucleotide metabolic process"/>
    <property type="evidence" value="ECO:0007669"/>
    <property type="project" value="UniProtKB-UniRule"/>
</dbReference>
<evidence type="ECO:0000256" key="14">
    <source>
        <dbReference type="ARBA" id="ARBA00025153"/>
    </source>
</evidence>
<dbReference type="InterPro" id="IPR036652">
    <property type="entry name" value="YjeF_N_dom_sf"/>
</dbReference>
<evidence type="ECO:0000256" key="11">
    <source>
        <dbReference type="ARBA" id="ARBA00023235"/>
    </source>
</evidence>
<dbReference type="Proteomes" id="UP000192790">
    <property type="component" value="Unassembled WGS sequence"/>
</dbReference>
<keyword evidence="13" id="KW-0511">Multifunctional enzyme</keyword>
<keyword evidence="5 18" id="KW-0479">Metal-binding</keyword>
<comment type="cofactor">
    <cofactor evidence="18 19">
        <name>K(+)</name>
        <dbReference type="ChEBI" id="CHEBI:29103"/>
    </cofactor>
    <text evidence="18 19">Binds 1 potassium ion per subunit.</text>
</comment>
<feature type="binding site" evidence="17">
    <location>
        <position position="383"/>
    </location>
    <ligand>
        <name>(6S)-NADPHX</name>
        <dbReference type="ChEBI" id="CHEBI:64076"/>
    </ligand>
</feature>
<evidence type="ECO:0000256" key="19">
    <source>
        <dbReference type="PIRNR" id="PIRNR017184"/>
    </source>
</evidence>
<dbReference type="NCBIfam" id="TIGR00197">
    <property type="entry name" value="yjeF_nterm"/>
    <property type="match status" value="1"/>
</dbReference>
<dbReference type="InterPro" id="IPR004443">
    <property type="entry name" value="YjeF_N_dom"/>
</dbReference>
<dbReference type="HAMAP" id="MF_01966">
    <property type="entry name" value="NADHX_epimerase"/>
    <property type="match status" value="1"/>
</dbReference>
<feature type="domain" description="YjeF N-terminal" evidence="21">
    <location>
        <begin position="9"/>
        <end position="218"/>
    </location>
</feature>
<dbReference type="PROSITE" id="PS51385">
    <property type="entry name" value="YJEF_N"/>
    <property type="match status" value="1"/>
</dbReference>
<evidence type="ECO:0000256" key="13">
    <source>
        <dbReference type="ARBA" id="ARBA00023268"/>
    </source>
</evidence>
<evidence type="ECO:0000313" key="23">
    <source>
        <dbReference type="Proteomes" id="UP000192790"/>
    </source>
</evidence>
<dbReference type="PANTHER" id="PTHR12592:SF0">
    <property type="entry name" value="ATP-DEPENDENT (S)-NAD(P)H-HYDRATE DEHYDRATASE"/>
    <property type="match status" value="1"/>
</dbReference>
<comment type="catalytic activity">
    <reaction evidence="15 17 19">
        <text>(6S)-NADHX + ADP = AMP + phosphate + NADH + H(+)</text>
        <dbReference type="Rhea" id="RHEA:32223"/>
        <dbReference type="ChEBI" id="CHEBI:15378"/>
        <dbReference type="ChEBI" id="CHEBI:43474"/>
        <dbReference type="ChEBI" id="CHEBI:57945"/>
        <dbReference type="ChEBI" id="CHEBI:64074"/>
        <dbReference type="ChEBI" id="CHEBI:456215"/>
        <dbReference type="ChEBI" id="CHEBI:456216"/>
        <dbReference type="EC" id="4.2.1.136"/>
    </reaction>
</comment>
<dbReference type="EC" id="5.1.99.6" evidence="19"/>
<evidence type="ECO:0000256" key="8">
    <source>
        <dbReference type="ARBA" id="ARBA00022857"/>
    </source>
</evidence>
<dbReference type="GO" id="GO:0052856">
    <property type="term" value="F:NAD(P)HX epimerase activity"/>
    <property type="evidence" value="ECO:0007669"/>
    <property type="project" value="UniProtKB-UniRule"/>
</dbReference>
<evidence type="ECO:0000256" key="16">
    <source>
        <dbReference type="ARBA" id="ARBA00049209"/>
    </source>
</evidence>
<dbReference type="PROSITE" id="PS51383">
    <property type="entry name" value="YJEF_C_3"/>
    <property type="match status" value="1"/>
</dbReference>
<dbReference type="EC" id="4.2.1.136" evidence="19"/>
<dbReference type="Pfam" id="PF01256">
    <property type="entry name" value="Carb_kinase"/>
    <property type="match status" value="1"/>
</dbReference>
<gene>
    <name evidence="18" type="primary">nnrE</name>
    <name evidence="17" type="synonym">nnrD</name>
    <name evidence="22" type="ORF">SAMN02745168_0930</name>
</gene>
<feature type="binding site" evidence="18">
    <location>
        <position position="164"/>
    </location>
    <ligand>
        <name>K(+)</name>
        <dbReference type="ChEBI" id="CHEBI:29103"/>
    </ligand>
</feature>
<evidence type="ECO:0000256" key="12">
    <source>
        <dbReference type="ARBA" id="ARBA00023239"/>
    </source>
</evidence>
<dbReference type="PROSITE" id="PS01050">
    <property type="entry name" value="YJEF_C_2"/>
    <property type="match status" value="1"/>
</dbReference>
<dbReference type="InterPro" id="IPR000631">
    <property type="entry name" value="CARKD"/>
</dbReference>
<reference evidence="22 23" key="1">
    <citation type="submission" date="2017-04" db="EMBL/GenBank/DDBJ databases">
        <authorList>
            <person name="Afonso C.L."/>
            <person name="Miller P.J."/>
            <person name="Scott M.A."/>
            <person name="Spackman E."/>
            <person name="Goraichik I."/>
            <person name="Dimitrov K.M."/>
            <person name="Suarez D.L."/>
            <person name="Swayne D.E."/>
        </authorList>
    </citation>
    <scope>NUCLEOTIDE SEQUENCE [LARGE SCALE GENOMIC DNA]</scope>
    <source>
        <strain evidence="22 23">DSM 12816</strain>
    </source>
</reference>
<comment type="catalytic activity">
    <reaction evidence="1 18 19">
        <text>(6R)-NADHX = (6S)-NADHX</text>
        <dbReference type="Rhea" id="RHEA:32215"/>
        <dbReference type="ChEBI" id="CHEBI:64074"/>
        <dbReference type="ChEBI" id="CHEBI:64075"/>
        <dbReference type="EC" id="5.1.99.6"/>
    </reaction>
</comment>
<feature type="binding site" evidence="17">
    <location>
        <begin position="417"/>
        <end position="421"/>
    </location>
    <ligand>
        <name>AMP</name>
        <dbReference type="ChEBI" id="CHEBI:456215"/>
    </ligand>
</feature>
<feature type="domain" description="YjeF C-terminal" evidence="20">
    <location>
        <begin position="228"/>
        <end position="506"/>
    </location>
</feature>
<evidence type="ECO:0000256" key="2">
    <source>
        <dbReference type="ARBA" id="ARBA00000909"/>
    </source>
</evidence>
<keyword evidence="12 17" id="KW-0456">Lyase</keyword>
<comment type="cofactor">
    <cofactor evidence="17">
        <name>Mg(2+)</name>
        <dbReference type="ChEBI" id="CHEBI:18420"/>
    </cofactor>
</comment>
<evidence type="ECO:0000256" key="4">
    <source>
        <dbReference type="ARBA" id="ARBA00009524"/>
    </source>
</evidence>
<feature type="binding site" evidence="17">
    <location>
        <position position="263"/>
    </location>
    <ligand>
        <name>(6S)-NADPHX</name>
        <dbReference type="ChEBI" id="CHEBI:64076"/>
    </ligand>
</feature>
<comment type="caution">
    <text evidence="18">Lacks conserved residue(s) required for the propagation of feature annotation.</text>
</comment>
<comment type="catalytic activity">
    <reaction evidence="16 17 19">
        <text>(6S)-NADPHX + ADP = AMP + phosphate + NADPH + H(+)</text>
        <dbReference type="Rhea" id="RHEA:32235"/>
        <dbReference type="ChEBI" id="CHEBI:15378"/>
        <dbReference type="ChEBI" id="CHEBI:43474"/>
        <dbReference type="ChEBI" id="CHEBI:57783"/>
        <dbReference type="ChEBI" id="CHEBI:64076"/>
        <dbReference type="ChEBI" id="CHEBI:456215"/>
        <dbReference type="ChEBI" id="CHEBI:456216"/>
        <dbReference type="EC" id="4.2.1.136"/>
    </reaction>
</comment>
<dbReference type="Gene3D" id="3.40.1190.20">
    <property type="match status" value="1"/>
</dbReference>
<comment type="function">
    <text evidence="14 19">Bifunctional enzyme that catalyzes the epimerization of the S- and R-forms of NAD(P)HX and the dehydration of the S-form of NAD(P)HX at the expense of ADP, which is converted to AMP. This allows the repair of both epimers of NAD(P)HX, a damaged form of NAD(P)H that is a result of enzymatic or heat-dependent hydration.</text>
</comment>
<keyword evidence="6 17" id="KW-0547">Nucleotide-binding</keyword>
<dbReference type="GO" id="GO:0005524">
    <property type="term" value="F:ATP binding"/>
    <property type="evidence" value="ECO:0007669"/>
    <property type="project" value="UniProtKB-UniRule"/>
</dbReference>
<dbReference type="InterPro" id="IPR029056">
    <property type="entry name" value="Ribokinase-like"/>
</dbReference>
<dbReference type="GO" id="GO:0110051">
    <property type="term" value="P:metabolite repair"/>
    <property type="evidence" value="ECO:0007669"/>
    <property type="project" value="TreeGrafter"/>
</dbReference>
<dbReference type="GO" id="GO:0046872">
    <property type="term" value="F:metal ion binding"/>
    <property type="evidence" value="ECO:0007669"/>
    <property type="project" value="UniProtKB-UniRule"/>
</dbReference>
<comment type="catalytic activity">
    <reaction evidence="2 18 19">
        <text>(6R)-NADPHX = (6S)-NADPHX</text>
        <dbReference type="Rhea" id="RHEA:32227"/>
        <dbReference type="ChEBI" id="CHEBI:64076"/>
        <dbReference type="ChEBI" id="CHEBI:64077"/>
        <dbReference type="EC" id="5.1.99.6"/>
    </reaction>
</comment>
<dbReference type="SUPFAM" id="SSF53613">
    <property type="entry name" value="Ribokinase-like"/>
    <property type="match status" value="1"/>
</dbReference>
<dbReference type="SUPFAM" id="SSF64153">
    <property type="entry name" value="YjeF N-terminal domain-like"/>
    <property type="match status" value="1"/>
</dbReference>
<sequence>MKLATARQMKELDGYAIHTLGISSLLLMENAAAALAEEAAGCLMNPGERIAVFCGGGNNGGDGAAAARILARNGAEVRLFLTGDREKFTPDLKEMLARYETAGGEPEEFIPGDPECEAWCAGASVLIDALFGIGLNSPLRGRPLAAVELMNRLKVPVVAADIASGVESDTGQILGAAPKCVKTITFTYPKIGHFCGEGGLLCGDLRVAGIGIPEEALSRIPDKIFAVDDEDTRELLPRRRRDSHKGDYGRVLLVCGSRDYTGAPAFSARAAVRTGSGLVFLGVPASIHGIEAEKNDEAMVISLPEEEGKLSPGAVPVILEQLRGCDACLIGPGLGRSEGVSAAVRAVLETCRVPLVIDADGINALAGNIDIWKRNCPVILTPHEGEFQRLLGRPMKADRISQAREFAQASGCILILKGYRTVTALPDGRVYINTTGNPGMAKGGSGDVLSGMLVSLLGQGLSPERAAWGAVWLHGRAGDTTASEKGEYGMTPTDMIEAIPKATMQY</sequence>
<dbReference type="GO" id="GO:0052855">
    <property type="term" value="F:ADP-dependent NAD(P)H-hydrate dehydratase activity"/>
    <property type="evidence" value="ECO:0007669"/>
    <property type="project" value="UniProtKB-UniRule"/>
</dbReference>
<feature type="binding site" evidence="17">
    <location>
        <position position="447"/>
    </location>
    <ligand>
        <name>(6S)-NADPHX</name>
        <dbReference type="ChEBI" id="CHEBI:64076"/>
    </ligand>
</feature>
<comment type="similarity">
    <text evidence="4 19">In the C-terminal section; belongs to the NnrD/CARKD family.</text>
</comment>
<keyword evidence="8 17" id="KW-0521">NADP</keyword>
<dbReference type="Gene3D" id="3.40.50.10260">
    <property type="entry name" value="YjeF N-terminal domain"/>
    <property type="match status" value="1"/>
</dbReference>
<evidence type="ECO:0000259" key="21">
    <source>
        <dbReference type="PROSITE" id="PS51385"/>
    </source>
</evidence>
<keyword evidence="11 18" id="KW-0413">Isomerase</keyword>
<dbReference type="OrthoDB" id="9806925at2"/>
<evidence type="ECO:0000256" key="9">
    <source>
        <dbReference type="ARBA" id="ARBA00022958"/>
    </source>
</evidence>
<dbReference type="Pfam" id="PF03853">
    <property type="entry name" value="YjeF_N"/>
    <property type="match status" value="1"/>
</dbReference>
<dbReference type="HAMAP" id="MF_01965">
    <property type="entry name" value="NADHX_dehydratase"/>
    <property type="match status" value="1"/>
</dbReference>
<dbReference type="PANTHER" id="PTHR12592">
    <property type="entry name" value="ATP-DEPENDENT (S)-NAD(P)H-HYDRATE DEHYDRATASE FAMILY MEMBER"/>
    <property type="match status" value="1"/>
</dbReference>
<dbReference type="STRING" id="1122930.SAMN02745168_0930"/>
<evidence type="ECO:0000256" key="7">
    <source>
        <dbReference type="ARBA" id="ARBA00022840"/>
    </source>
</evidence>
<feature type="binding site" evidence="18">
    <location>
        <begin position="132"/>
        <end position="138"/>
    </location>
    <ligand>
        <name>(6S)-NADPHX</name>
        <dbReference type="ChEBI" id="CHEBI:64076"/>
    </ligand>
</feature>
<feature type="binding site" evidence="18">
    <location>
        <position position="59"/>
    </location>
    <ligand>
        <name>K(+)</name>
        <dbReference type="ChEBI" id="CHEBI:29103"/>
    </ligand>
</feature>
<evidence type="ECO:0000256" key="6">
    <source>
        <dbReference type="ARBA" id="ARBA00022741"/>
    </source>
</evidence>
<name>A0A1W1ZB13_9FIRM</name>
<evidence type="ECO:0000313" key="22">
    <source>
        <dbReference type="EMBL" id="SMC45607.1"/>
    </source>
</evidence>
<evidence type="ECO:0000256" key="18">
    <source>
        <dbReference type="HAMAP-Rule" id="MF_01966"/>
    </source>
</evidence>
<evidence type="ECO:0000256" key="15">
    <source>
        <dbReference type="ARBA" id="ARBA00048238"/>
    </source>
</evidence>
<evidence type="ECO:0000256" key="3">
    <source>
        <dbReference type="ARBA" id="ARBA00006001"/>
    </source>
</evidence>
<proteinExistence type="inferred from homology"/>
<dbReference type="InterPro" id="IPR017953">
    <property type="entry name" value="Carbohydrate_kinase_pred_CS"/>
</dbReference>
<comment type="function">
    <text evidence="17">Catalyzes the dehydration of the S-form of NAD(P)HX at the expense of ADP, which is converted to AMP. Together with NAD(P)HX epimerase, which catalyzes the epimerization of the S- and R-forms, the enzyme allows the repair of both epimers of NAD(P)HX, a damaged form of NAD(P)H that is a result of enzymatic or heat-dependent hydration.</text>
</comment>
<feature type="binding site" evidence="18">
    <location>
        <begin position="58"/>
        <end position="62"/>
    </location>
    <ligand>
        <name>(6S)-NADPHX</name>
        <dbReference type="ChEBI" id="CHEBI:64076"/>
    </ligand>
</feature>
<evidence type="ECO:0000256" key="1">
    <source>
        <dbReference type="ARBA" id="ARBA00000013"/>
    </source>
</evidence>
<organism evidence="22 23">
    <name type="scientific">Papillibacter cinnamivorans DSM 12816</name>
    <dbReference type="NCBI Taxonomy" id="1122930"/>
    <lineage>
        <taxon>Bacteria</taxon>
        <taxon>Bacillati</taxon>
        <taxon>Bacillota</taxon>
        <taxon>Clostridia</taxon>
        <taxon>Eubacteriales</taxon>
        <taxon>Oscillospiraceae</taxon>
        <taxon>Papillibacter</taxon>
    </lineage>
</organism>
<feature type="binding site" evidence="17">
    <location>
        <position position="446"/>
    </location>
    <ligand>
        <name>AMP</name>
        <dbReference type="ChEBI" id="CHEBI:456215"/>
    </ligand>
</feature>
<evidence type="ECO:0000256" key="17">
    <source>
        <dbReference type="HAMAP-Rule" id="MF_01965"/>
    </source>
</evidence>
<comment type="similarity">
    <text evidence="17">Belongs to the NnrD/CARKD family.</text>
</comment>
<comment type="similarity">
    <text evidence="3 19">In the N-terminal section; belongs to the NnrE/AIBP family.</text>
</comment>
<feature type="binding site" evidence="18">
    <location>
        <position position="128"/>
    </location>
    <ligand>
        <name>K(+)</name>
        <dbReference type="ChEBI" id="CHEBI:29103"/>
    </ligand>
</feature>
<keyword evidence="10 17" id="KW-0520">NAD</keyword>
<comment type="subunit">
    <text evidence="17">Homotetramer.</text>
</comment>
<protein>
    <recommendedName>
        <fullName evidence="19">Bifunctional NAD(P)H-hydrate repair enzyme</fullName>
    </recommendedName>
    <alternativeName>
        <fullName evidence="19">Nicotinamide nucleotide repair protein</fullName>
    </alternativeName>
    <domain>
        <recommendedName>
            <fullName evidence="19">ADP-dependent (S)-NAD(P)H-hydrate dehydratase</fullName>
            <ecNumber evidence="19">4.2.1.136</ecNumber>
        </recommendedName>
        <alternativeName>
            <fullName evidence="19">ADP-dependent NAD(P)HX dehydratase</fullName>
        </alternativeName>
    </domain>
    <domain>
        <recommendedName>
            <fullName evidence="19">NAD(P)H-hydrate epimerase</fullName>
            <ecNumber evidence="19">5.1.99.6</ecNumber>
        </recommendedName>
    </domain>
</protein>
<dbReference type="CDD" id="cd01171">
    <property type="entry name" value="YXKO-related"/>
    <property type="match status" value="1"/>
</dbReference>
<keyword evidence="7 17" id="KW-0067">ATP-binding</keyword>
<comment type="function">
    <text evidence="18">Catalyzes the epimerization of the S- and R-forms of NAD(P)HX, a damaged form of NAD(P)H that is a result of enzymatic or heat-dependent hydration. This is a prerequisite for the S-specific NAD(P)H-hydrate dehydratase to allow the repair of both epimers of NAD(P)HX.</text>
</comment>
<dbReference type="InterPro" id="IPR030677">
    <property type="entry name" value="Nnr"/>
</dbReference>
<keyword evidence="9 18" id="KW-0630">Potassium</keyword>
<dbReference type="PIRSF" id="PIRSF017184">
    <property type="entry name" value="Nnr"/>
    <property type="match status" value="1"/>
</dbReference>
<evidence type="ECO:0000256" key="5">
    <source>
        <dbReference type="ARBA" id="ARBA00022723"/>
    </source>
</evidence>
<accession>A0A1W1ZB13</accession>